<feature type="domain" description="ATPase AAA-type core" evidence="1">
    <location>
        <begin position="14"/>
        <end position="105"/>
    </location>
</feature>
<dbReference type="GO" id="GO:0016887">
    <property type="term" value="F:ATP hydrolysis activity"/>
    <property type="evidence" value="ECO:0007669"/>
    <property type="project" value="InterPro"/>
</dbReference>
<dbReference type="InterPro" id="IPR027417">
    <property type="entry name" value="P-loop_NTPase"/>
</dbReference>
<evidence type="ECO:0000259" key="1">
    <source>
        <dbReference type="Pfam" id="PF00004"/>
    </source>
</evidence>
<keyword evidence="3" id="KW-1185">Reference proteome</keyword>
<evidence type="ECO:0000313" key="3">
    <source>
        <dbReference type="Proteomes" id="UP001153678"/>
    </source>
</evidence>
<protein>
    <submittedName>
        <fullName evidence="2">9991_t:CDS:1</fullName>
    </submittedName>
</protein>
<dbReference type="EMBL" id="CAMKVN010012707">
    <property type="protein sequence ID" value="CAI2195602.1"/>
    <property type="molecule type" value="Genomic_DNA"/>
</dbReference>
<dbReference type="AlphaFoldDB" id="A0A9W4T7A5"/>
<proteinExistence type="predicted"/>
<dbReference type="OrthoDB" id="2446464at2759"/>
<dbReference type="SUPFAM" id="SSF52540">
    <property type="entry name" value="P-loop containing nucleoside triphosphate hydrolases"/>
    <property type="match status" value="1"/>
</dbReference>
<name>A0A9W4T7A5_9GLOM</name>
<dbReference type="InterPro" id="IPR003959">
    <property type="entry name" value="ATPase_AAA_core"/>
</dbReference>
<comment type="caution">
    <text evidence="2">The sequence shown here is derived from an EMBL/GenBank/DDBJ whole genome shotgun (WGS) entry which is preliminary data.</text>
</comment>
<dbReference type="Gene3D" id="3.40.50.300">
    <property type="entry name" value="P-loop containing nucleotide triphosphate hydrolases"/>
    <property type="match status" value="1"/>
</dbReference>
<dbReference type="Proteomes" id="UP001153678">
    <property type="component" value="Unassembled WGS sequence"/>
</dbReference>
<reference evidence="2" key="1">
    <citation type="submission" date="2022-08" db="EMBL/GenBank/DDBJ databases">
        <authorList>
            <person name="Kallberg Y."/>
            <person name="Tangrot J."/>
            <person name="Rosling A."/>
        </authorList>
    </citation>
    <scope>NUCLEOTIDE SEQUENCE</scope>
    <source>
        <strain evidence="2">Wild A</strain>
    </source>
</reference>
<dbReference type="GO" id="GO:0005524">
    <property type="term" value="F:ATP binding"/>
    <property type="evidence" value="ECO:0007669"/>
    <property type="project" value="InterPro"/>
</dbReference>
<accession>A0A9W4T7A5</accession>
<dbReference type="Pfam" id="PF00004">
    <property type="entry name" value="AAA"/>
    <property type="match status" value="1"/>
</dbReference>
<gene>
    <name evidence="2" type="ORF">FWILDA_LOCUS17160</name>
</gene>
<sequence length="231" mass="26024">MDPNDLSNLDNNALFYGAPRTGKSVMAEKLAYEANIYPLVVIQGSSLTPNKPQKDNGVDPLIKFIFTISSITYDLADDYGFERAEDGEIRYILFLDEADQACTTNSLPPSQASTELTFLKEYSINMAIYQAGRLSNPLSFNEDNQLYDSKQLENFEGEFINPRKTEIEEILTGVEKNIISSANQISKTIDTRLNELKQKTEEIRFEIVGWEAKEETEALDSPAQMPTLINN</sequence>
<evidence type="ECO:0000313" key="2">
    <source>
        <dbReference type="EMBL" id="CAI2195602.1"/>
    </source>
</evidence>
<organism evidence="2 3">
    <name type="scientific">Funneliformis geosporum</name>
    <dbReference type="NCBI Taxonomy" id="1117311"/>
    <lineage>
        <taxon>Eukaryota</taxon>
        <taxon>Fungi</taxon>
        <taxon>Fungi incertae sedis</taxon>
        <taxon>Mucoromycota</taxon>
        <taxon>Glomeromycotina</taxon>
        <taxon>Glomeromycetes</taxon>
        <taxon>Glomerales</taxon>
        <taxon>Glomeraceae</taxon>
        <taxon>Funneliformis</taxon>
    </lineage>
</organism>